<sequence>MASPKGDLAPYAELAEVIAALPLLLREARRARGLSQRAAAKRMGLAASTVHRVEKGHNCVLSHAATILRWLGEPGQRAEVHHGA</sequence>
<proteinExistence type="predicted"/>
<organism evidence="2 3">
    <name type="scientific">Sphaerisporangium krabiense</name>
    <dbReference type="NCBI Taxonomy" id="763782"/>
    <lineage>
        <taxon>Bacteria</taxon>
        <taxon>Bacillati</taxon>
        <taxon>Actinomycetota</taxon>
        <taxon>Actinomycetes</taxon>
        <taxon>Streptosporangiales</taxon>
        <taxon>Streptosporangiaceae</taxon>
        <taxon>Sphaerisporangium</taxon>
    </lineage>
</organism>
<dbReference type="Gene3D" id="1.10.260.40">
    <property type="entry name" value="lambda repressor-like DNA-binding domains"/>
    <property type="match status" value="1"/>
</dbReference>
<dbReference type="GO" id="GO:0003677">
    <property type="term" value="F:DNA binding"/>
    <property type="evidence" value="ECO:0007669"/>
    <property type="project" value="InterPro"/>
</dbReference>
<reference evidence="2 3" key="1">
    <citation type="submission" date="2020-08" db="EMBL/GenBank/DDBJ databases">
        <title>Sequencing the genomes of 1000 actinobacteria strains.</title>
        <authorList>
            <person name="Klenk H.-P."/>
        </authorList>
    </citation>
    <scope>NUCLEOTIDE SEQUENCE [LARGE SCALE GENOMIC DNA]</scope>
    <source>
        <strain evidence="2 3">DSM 45790</strain>
    </source>
</reference>
<evidence type="ECO:0000313" key="2">
    <source>
        <dbReference type="EMBL" id="MBB5626652.1"/>
    </source>
</evidence>
<dbReference type="EMBL" id="JACHBR010000001">
    <property type="protein sequence ID" value="MBB5626652.1"/>
    <property type="molecule type" value="Genomic_DNA"/>
</dbReference>
<accession>A0A7W8Z380</accession>
<dbReference type="RefSeq" id="WP_184610740.1">
    <property type="nucleotide sequence ID" value="NZ_BOOS01000029.1"/>
</dbReference>
<evidence type="ECO:0000313" key="3">
    <source>
        <dbReference type="Proteomes" id="UP000588112"/>
    </source>
</evidence>
<dbReference type="Pfam" id="PF13560">
    <property type="entry name" value="HTH_31"/>
    <property type="match status" value="1"/>
</dbReference>
<dbReference type="SUPFAM" id="SSF47413">
    <property type="entry name" value="lambda repressor-like DNA-binding domains"/>
    <property type="match status" value="1"/>
</dbReference>
<dbReference type="AlphaFoldDB" id="A0A7W8Z380"/>
<name>A0A7W8Z380_9ACTN</name>
<protein>
    <submittedName>
        <fullName evidence="2">Ribosome-binding protein aMBF1 (Putative translation factor)</fullName>
    </submittedName>
</protein>
<dbReference type="SMART" id="SM00530">
    <property type="entry name" value="HTH_XRE"/>
    <property type="match status" value="1"/>
</dbReference>
<keyword evidence="3" id="KW-1185">Reference proteome</keyword>
<gene>
    <name evidence="2" type="ORF">BJ981_002351</name>
</gene>
<dbReference type="Proteomes" id="UP000588112">
    <property type="component" value="Unassembled WGS sequence"/>
</dbReference>
<dbReference type="InterPro" id="IPR010982">
    <property type="entry name" value="Lambda_DNA-bd_dom_sf"/>
</dbReference>
<evidence type="ECO:0000259" key="1">
    <source>
        <dbReference type="PROSITE" id="PS50943"/>
    </source>
</evidence>
<feature type="domain" description="HTH cro/C1-type" evidence="1">
    <location>
        <begin position="25"/>
        <end position="58"/>
    </location>
</feature>
<comment type="caution">
    <text evidence="2">The sequence shown here is derived from an EMBL/GenBank/DDBJ whole genome shotgun (WGS) entry which is preliminary data.</text>
</comment>
<dbReference type="PROSITE" id="PS50943">
    <property type="entry name" value="HTH_CROC1"/>
    <property type="match status" value="1"/>
</dbReference>
<dbReference type="CDD" id="cd00093">
    <property type="entry name" value="HTH_XRE"/>
    <property type="match status" value="1"/>
</dbReference>
<dbReference type="InterPro" id="IPR001387">
    <property type="entry name" value="Cro/C1-type_HTH"/>
</dbReference>